<evidence type="ECO:0000256" key="5">
    <source>
        <dbReference type="ARBA" id="ARBA00022729"/>
    </source>
</evidence>
<dbReference type="FunFam" id="2.10.25.10:FF:000003">
    <property type="entry name" value="fibrillin-1 isoform X1"/>
    <property type="match status" value="2"/>
</dbReference>
<dbReference type="PROSITE" id="PS01187">
    <property type="entry name" value="EGF_CA"/>
    <property type="match status" value="1"/>
</dbReference>
<dbReference type="InterPro" id="IPR036773">
    <property type="entry name" value="TB_dom_sf"/>
</dbReference>
<comment type="caution">
    <text evidence="12">The sequence shown here is derived from an EMBL/GenBank/DDBJ whole genome shotgun (WGS) entry which is preliminary data.</text>
</comment>
<keyword evidence="3" id="KW-0272">Extracellular matrix</keyword>
<evidence type="ECO:0000256" key="7">
    <source>
        <dbReference type="ARBA" id="ARBA00023157"/>
    </source>
</evidence>
<evidence type="ECO:0000313" key="12">
    <source>
        <dbReference type="EMBL" id="TRZ07978.1"/>
    </source>
</evidence>
<evidence type="ECO:0000256" key="3">
    <source>
        <dbReference type="ARBA" id="ARBA00022530"/>
    </source>
</evidence>
<evidence type="ECO:0000259" key="11">
    <source>
        <dbReference type="PROSITE" id="PS51364"/>
    </source>
</evidence>
<dbReference type="PANTHER" id="PTHR24040">
    <property type="entry name" value="LAMININ G-LIKE DOMAIN-CONTAINING PROTEIN"/>
    <property type="match status" value="1"/>
</dbReference>
<feature type="domain" description="EGF-like" evidence="10">
    <location>
        <begin position="308"/>
        <end position="345"/>
    </location>
</feature>
<dbReference type="Pfam" id="PF07645">
    <property type="entry name" value="EGF_CA"/>
    <property type="match status" value="2"/>
</dbReference>
<keyword evidence="5" id="KW-0732">Signal</keyword>
<dbReference type="SUPFAM" id="SSF57184">
    <property type="entry name" value="Growth factor receptor domain"/>
    <property type="match status" value="1"/>
</dbReference>
<evidence type="ECO:0000313" key="13">
    <source>
        <dbReference type="Proteomes" id="UP000796761"/>
    </source>
</evidence>
<dbReference type="InterPro" id="IPR017878">
    <property type="entry name" value="TB_dom"/>
</dbReference>
<dbReference type="FunFam" id="3.90.290.10:FF:000003">
    <property type="entry name" value="Fibrillin 3"/>
    <property type="match status" value="1"/>
</dbReference>
<keyword evidence="13" id="KW-1185">Reference proteome</keyword>
<evidence type="ECO:0000256" key="4">
    <source>
        <dbReference type="ARBA" id="ARBA00022536"/>
    </source>
</evidence>
<dbReference type="InterPro" id="IPR000742">
    <property type="entry name" value="EGF"/>
</dbReference>
<dbReference type="InterPro" id="IPR001881">
    <property type="entry name" value="EGF-like_Ca-bd_dom"/>
</dbReference>
<dbReference type="InterPro" id="IPR000152">
    <property type="entry name" value="EGF-type_Asp/Asn_hydroxyl_site"/>
</dbReference>
<dbReference type="InterPro" id="IPR018097">
    <property type="entry name" value="EGF_Ca-bd_CS"/>
</dbReference>
<evidence type="ECO:0000256" key="1">
    <source>
        <dbReference type="ARBA" id="ARBA00004498"/>
    </source>
</evidence>
<evidence type="ECO:0000259" key="10">
    <source>
        <dbReference type="PROSITE" id="PS50026"/>
    </source>
</evidence>
<name>A0A8K1DBC5_9PASS</name>
<dbReference type="SMART" id="SM00181">
    <property type="entry name" value="EGF"/>
    <property type="match status" value="2"/>
</dbReference>
<feature type="domain" description="TB" evidence="11">
    <location>
        <begin position="204"/>
        <end position="247"/>
    </location>
</feature>
<sequence>MAEDSRFAELGVWSSLVQCGLLRSAVRLRADIVRGCVTANASTPLGSLAPECSGQMCVVLNFAPTVALDGRPLQEEIGAVLQFAEIAVVMDFVPVPTCALVPMGRHHPHVNQDLLSVRVAVRMEDDVLDPIAVIVSMASLALSAKEFLIKPQYLNDSLFGTTKRKSIQVLMSKEGVFEGETREEGAGGSMKEFLHCFRYDYRTGPCFTQVNKQMCQGQLTGIVCTKSLCCATVGRAWGHPCEMCPAQPQPCRRGFIPNIRTGACQDVDECQAIPGVCQGGSCINSVGSYKCKCPVGHKQNEATQKCDDVDECQAIPGVCQGGSCINSVGSYKCKCPVGHKQNEATQKCDASHLFFLAVPILH</sequence>
<keyword evidence="4 9" id="KW-0245">EGF-like domain</keyword>
<protein>
    <recommendedName>
        <fullName evidence="14">Fibrillin 1</fullName>
    </recommendedName>
</protein>
<dbReference type="EMBL" id="SWJQ01001548">
    <property type="protein sequence ID" value="TRZ07978.1"/>
    <property type="molecule type" value="Genomic_DNA"/>
</dbReference>
<dbReference type="PANTHER" id="PTHR24040:SF7">
    <property type="entry name" value="FIBRILLIN 3"/>
    <property type="match status" value="1"/>
</dbReference>
<dbReference type="Pfam" id="PF00683">
    <property type="entry name" value="TB"/>
    <property type="match status" value="1"/>
</dbReference>
<feature type="domain" description="EGF-like" evidence="10">
    <location>
        <begin position="266"/>
        <end position="303"/>
    </location>
</feature>
<comment type="subcellular location">
    <subcellularLocation>
        <location evidence="1">Secreted</location>
        <location evidence="1">Extracellular space</location>
        <location evidence="1">Extracellular matrix</location>
    </subcellularLocation>
</comment>
<dbReference type="PROSITE" id="PS50026">
    <property type="entry name" value="EGF_3"/>
    <property type="match status" value="2"/>
</dbReference>
<evidence type="ECO:0000256" key="2">
    <source>
        <dbReference type="ARBA" id="ARBA00022525"/>
    </source>
</evidence>
<evidence type="ECO:0000256" key="9">
    <source>
        <dbReference type="PROSITE-ProRule" id="PRU00076"/>
    </source>
</evidence>
<dbReference type="Gene3D" id="2.10.25.10">
    <property type="entry name" value="Laminin"/>
    <property type="match status" value="2"/>
</dbReference>
<dbReference type="InterPro" id="IPR049883">
    <property type="entry name" value="NOTCH1_EGF-like"/>
</dbReference>
<evidence type="ECO:0000256" key="6">
    <source>
        <dbReference type="ARBA" id="ARBA00022737"/>
    </source>
</evidence>
<dbReference type="SMART" id="SM00179">
    <property type="entry name" value="EGF_CA"/>
    <property type="match status" value="2"/>
</dbReference>
<reference evidence="12" key="1">
    <citation type="submission" date="2019-04" db="EMBL/GenBank/DDBJ databases">
        <title>Genome assembly of Zosterops borbonicus 15179.</title>
        <authorList>
            <person name="Leroy T."/>
            <person name="Anselmetti Y."/>
            <person name="Tilak M.-K."/>
            <person name="Nabholz B."/>
        </authorList>
    </citation>
    <scope>NUCLEOTIDE SEQUENCE</scope>
    <source>
        <strain evidence="12">HGM_15179</strain>
        <tissue evidence="12">Muscle</tissue>
    </source>
</reference>
<keyword evidence="8" id="KW-0325">Glycoprotein</keyword>
<accession>A0A8K1DBC5</accession>
<dbReference type="InterPro" id="IPR051145">
    <property type="entry name" value="GAS-SHBG-PROS"/>
</dbReference>
<evidence type="ECO:0008006" key="14">
    <source>
        <dbReference type="Google" id="ProtNLM"/>
    </source>
</evidence>
<dbReference type="InterPro" id="IPR009030">
    <property type="entry name" value="Growth_fac_rcpt_cys_sf"/>
</dbReference>
<keyword evidence="6" id="KW-0677">Repeat</keyword>
<dbReference type="PROSITE" id="PS00010">
    <property type="entry name" value="ASX_HYDROXYL"/>
    <property type="match status" value="2"/>
</dbReference>
<proteinExistence type="predicted"/>
<evidence type="ECO:0000256" key="8">
    <source>
        <dbReference type="ARBA" id="ARBA00023180"/>
    </source>
</evidence>
<gene>
    <name evidence="12" type="ORF">HGM15179_019129</name>
</gene>
<dbReference type="GO" id="GO:0005509">
    <property type="term" value="F:calcium ion binding"/>
    <property type="evidence" value="ECO:0007669"/>
    <property type="project" value="InterPro"/>
</dbReference>
<dbReference type="CDD" id="cd00054">
    <property type="entry name" value="EGF_CA"/>
    <property type="match status" value="2"/>
</dbReference>
<dbReference type="SUPFAM" id="SSF57581">
    <property type="entry name" value="TB module/8-cys domain"/>
    <property type="match status" value="1"/>
</dbReference>
<comment type="caution">
    <text evidence="9">Lacks conserved residue(s) required for the propagation of feature annotation.</text>
</comment>
<organism evidence="12 13">
    <name type="scientific">Zosterops borbonicus</name>
    <dbReference type="NCBI Taxonomy" id="364589"/>
    <lineage>
        <taxon>Eukaryota</taxon>
        <taxon>Metazoa</taxon>
        <taxon>Chordata</taxon>
        <taxon>Craniata</taxon>
        <taxon>Vertebrata</taxon>
        <taxon>Euteleostomi</taxon>
        <taxon>Archelosauria</taxon>
        <taxon>Archosauria</taxon>
        <taxon>Dinosauria</taxon>
        <taxon>Saurischia</taxon>
        <taxon>Theropoda</taxon>
        <taxon>Coelurosauria</taxon>
        <taxon>Aves</taxon>
        <taxon>Neognathae</taxon>
        <taxon>Neoaves</taxon>
        <taxon>Telluraves</taxon>
        <taxon>Australaves</taxon>
        <taxon>Passeriformes</taxon>
        <taxon>Sylvioidea</taxon>
        <taxon>Zosteropidae</taxon>
        <taxon>Zosterops</taxon>
    </lineage>
</organism>
<dbReference type="AlphaFoldDB" id="A0A8K1DBC5"/>
<dbReference type="Proteomes" id="UP000796761">
    <property type="component" value="Unassembled WGS sequence"/>
</dbReference>
<dbReference type="OrthoDB" id="4062651at2759"/>
<keyword evidence="7" id="KW-1015">Disulfide bond</keyword>
<dbReference type="Gene3D" id="3.90.290.10">
    <property type="entry name" value="TGF-beta binding (TB) domain"/>
    <property type="match status" value="1"/>
</dbReference>
<dbReference type="PROSITE" id="PS51364">
    <property type="entry name" value="TB"/>
    <property type="match status" value="1"/>
</dbReference>
<keyword evidence="2" id="KW-0964">Secreted</keyword>